<evidence type="ECO:0000313" key="1">
    <source>
        <dbReference type="EMBL" id="CAG8437603.1"/>
    </source>
</evidence>
<dbReference type="PANTHER" id="PTHR13318">
    <property type="entry name" value="PARTNER OF PAIRED, ISOFORM B-RELATED"/>
    <property type="match status" value="1"/>
</dbReference>
<dbReference type="SUPFAM" id="SSF52047">
    <property type="entry name" value="RNI-like"/>
    <property type="match status" value="1"/>
</dbReference>
<proteinExistence type="predicted"/>
<keyword evidence="2" id="KW-1185">Reference proteome</keyword>
<dbReference type="InterPro" id="IPR032675">
    <property type="entry name" value="LRR_dom_sf"/>
</dbReference>
<organism evidence="1 2">
    <name type="scientific">Acaulospora morrowiae</name>
    <dbReference type="NCBI Taxonomy" id="94023"/>
    <lineage>
        <taxon>Eukaryota</taxon>
        <taxon>Fungi</taxon>
        <taxon>Fungi incertae sedis</taxon>
        <taxon>Mucoromycota</taxon>
        <taxon>Glomeromycotina</taxon>
        <taxon>Glomeromycetes</taxon>
        <taxon>Diversisporales</taxon>
        <taxon>Acaulosporaceae</taxon>
        <taxon>Acaulospora</taxon>
    </lineage>
</organism>
<dbReference type="OrthoDB" id="10257471at2759"/>
<dbReference type="Gene3D" id="3.80.10.10">
    <property type="entry name" value="Ribonuclease Inhibitor"/>
    <property type="match status" value="2"/>
</dbReference>
<sequence length="462" mass="52787">MNLMNFTGKQYDVIRGQILSYLCQGDLWACSLINKTWGQLAKSKLWCQPEFGNERSTSLQAFQQFLRTLKNVGSETTSLIQVIDVSQIQESLYETLDDNWLTIVIQNCSNLRSLIIRDVPFLTTMAIRKLITNCKRDHINLQYLNLEHSKNVTENLLKSFIQKFPELLAINLNSCSGVSDSSISQISYYCQDLNTIDISNSRSRVTDVSIYAIAKFGKQKLKNLNFSSMQKISDNSINTLANHCKHLEVVNLSNCSQLISSSGLENLLMANKNSLKELWMHNMKGVPVLTQGLWELIAIRCEKLKVLSISFNAIYHSFPFSTQDKCLIYFYFSRFKSLNKLILYDIPEHASAKFIWCLIECCGIESDDSGASKNDSNRINDNLRLDLNPTDRRNVLKEVSIYRAEFESDFILGGYAKSKTSTETFGKDDEEVNEDWANKFNEQHLDGPKIKLIRLVESVDIC</sequence>
<dbReference type="InterPro" id="IPR006553">
    <property type="entry name" value="Leu-rich_rpt_Cys-con_subtyp"/>
</dbReference>
<name>A0A9N8V5R2_9GLOM</name>
<gene>
    <name evidence="1" type="ORF">AMORRO_LOCUS27</name>
</gene>
<dbReference type="GO" id="GO:0031146">
    <property type="term" value="P:SCF-dependent proteasomal ubiquitin-dependent protein catabolic process"/>
    <property type="evidence" value="ECO:0007669"/>
    <property type="project" value="TreeGrafter"/>
</dbReference>
<dbReference type="Proteomes" id="UP000789342">
    <property type="component" value="Unassembled WGS sequence"/>
</dbReference>
<evidence type="ECO:0000313" key="2">
    <source>
        <dbReference type="Proteomes" id="UP000789342"/>
    </source>
</evidence>
<dbReference type="EMBL" id="CAJVPV010000006">
    <property type="protein sequence ID" value="CAG8437603.1"/>
    <property type="molecule type" value="Genomic_DNA"/>
</dbReference>
<accession>A0A9N8V5R2</accession>
<reference evidence="1" key="1">
    <citation type="submission" date="2021-06" db="EMBL/GenBank/DDBJ databases">
        <authorList>
            <person name="Kallberg Y."/>
            <person name="Tangrot J."/>
            <person name="Rosling A."/>
        </authorList>
    </citation>
    <scope>NUCLEOTIDE SEQUENCE</scope>
    <source>
        <strain evidence="1">CL551</strain>
    </source>
</reference>
<dbReference type="GO" id="GO:0019005">
    <property type="term" value="C:SCF ubiquitin ligase complex"/>
    <property type="evidence" value="ECO:0007669"/>
    <property type="project" value="TreeGrafter"/>
</dbReference>
<protein>
    <submittedName>
        <fullName evidence="1">1719_t:CDS:1</fullName>
    </submittedName>
</protein>
<comment type="caution">
    <text evidence="1">The sequence shown here is derived from an EMBL/GenBank/DDBJ whole genome shotgun (WGS) entry which is preliminary data.</text>
</comment>
<dbReference type="AlphaFoldDB" id="A0A9N8V5R2"/>
<dbReference type="SMART" id="SM00367">
    <property type="entry name" value="LRR_CC"/>
    <property type="match status" value="6"/>
</dbReference>